<sequence length="281" mass="32873">MKMGIFVSGILLALLILSNCSITAFADANIGSISKIKKDYEVINDLYRQGLNGPVRAVKLIKKRQWVEKIGSEEVYGSDTNMYVYFYNPNGYLVKELINPSTADWTLIIFVNEYDSKGRLSKRLELETYCDFNVDSLLSEEYEKIDEIVNMGTISALRNTKYTYDSSGRLVLEVKNFFYEKKSRYSKQWILGNKEKIEYITDPSGTAIVKTVYDSHGEKIDYRVTKYENYKQAITRGRVNLSYWTTVKYDDYGNWIELELRDTSDEIDETTIWKREIYYFE</sequence>
<feature type="signal peptide" evidence="1">
    <location>
        <begin position="1"/>
        <end position="26"/>
    </location>
</feature>
<dbReference type="Gene3D" id="2.180.10.10">
    <property type="entry name" value="RHS repeat-associated core"/>
    <property type="match status" value="1"/>
</dbReference>
<evidence type="ECO:0000313" key="2">
    <source>
        <dbReference type="EMBL" id="ACR78783.1"/>
    </source>
</evidence>
<reference evidence="2 3" key="1">
    <citation type="submission" date="2009-06" db="EMBL/GenBank/DDBJ databases">
        <title>Complete sequence of Thermotogales bacterium TBF 19.5.1.</title>
        <authorList>
            <consortium name="US DOE Joint Genome Institute"/>
            <person name="Lucas S."/>
            <person name="Copeland A."/>
            <person name="Lapidus A."/>
            <person name="Glavina del Rio T."/>
            <person name="Tice H."/>
            <person name="Bruce D."/>
            <person name="Goodwin L."/>
            <person name="Pitluck S."/>
            <person name="Chertkov O."/>
            <person name="Brettin T."/>
            <person name="Detter J.C."/>
            <person name="Han C."/>
            <person name="Schmutz J."/>
            <person name="Larimer F."/>
            <person name="Land M."/>
            <person name="Hauser L."/>
            <person name="Kyrpides N."/>
            <person name="Ovchinnikova G."/>
            <person name="Noll K."/>
        </authorList>
    </citation>
    <scope>NUCLEOTIDE SEQUENCE [LARGE SCALE GENOMIC DNA]</scope>
    <source>
        <strain evidence="3">ATCC BAA-1733 / DSM 21960 / TBF 19.5.1</strain>
    </source>
</reference>
<dbReference type="AlphaFoldDB" id="C5CHE3"/>
<dbReference type="STRING" id="521045.Kole_0054"/>
<dbReference type="KEGG" id="kol:Kole_0054"/>
<protein>
    <recommendedName>
        <fullName evidence="4">YD repeat protein</fullName>
    </recommendedName>
</protein>
<dbReference type="Proteomes" id="UP000002382">
    <property type="component" value="Chromosome"/>
</dbReference>
<accession>C5CHE3</accession>
<dbReference type="HOGENOM" id="CLU_989651_0_0_0"/>
<proteinExistence type="predicted"/>
<evidence type="ECO:0000313" key="3">
    <source>
        <dbReference type="Proteomes" id="UP000002382"/>
    </source>
</evidence>
<feature type="chain" id="PRO_5002949587" description="YD repeat protein" evidence="1">
    <location>
        <begin position="27"/>
        <end position="281"/>
    </location>
</feature>
<dbReference type="EMBL" id="CP001634">
    <property type="protein sequence ID" value="ACR78783.1"/>
    <property type="molecule type" value="Genomic_DNA"/>
</dbReference>
<evidence type="ECO:0008006" key="4">
    <source>
        <dbReference type="Google" id="ProtNLM"/>
    </source>
</evidence>
<dbReference type="eggNOG" id="COG3209">
    <property type="taxonomic scope" value="Bacteria"/>
</dbReference>
<organism evidence="2 3">
    <name type="scientific">Kosmotoga olearia (strain ATCC BAA-1733 / DSM 21960 / TBF 19.5.1)</name>
    <dbReference type="NCBI Taxonomy" id="521045"/>
    <lineage>
        <taxon>Bacteria</taxon>
        <taxon>Thermotogati</taxon>
        <taxon>Thermotogota</taxon>
        <taxon>Thermotogae</taxon>
        <taxon>Kosmotogales</taxon>
        <taxon>Kosmotogaceae</taxon>
        <taxon>Kosmotoga</taxon>
    </lineage>
</organism>
<reference evidence="2 3" key="2">
    <citation type="journal article" date="2011" name="J. Bacteriol.">
        <title>Genome Sequence of Kosmotoga olearia Strain TBF 19.5.1, a Thermophilic Bacterium with a Wide Growth Temperature Range, Isolated from the Troll B Oil Platform in the North Sea.</title>
        <authorList>
            <person name="Swithers K.S."/>
            <person name="Dipippo J.L."/>
            <person name="Bruce D.C."/>
            <person name="Detter C."/>
            <person name="Tapia R."/>
            <person name="Han S."/>
            <person name="Goodwin L.A."/>
            <person name="Han J."/>
            <person name="Woyke T."/>
            <person name="Pitluck S."/>
            <person name="Pennacchio L."/>
            <person name="Nolan M."/>
            <person name="Mikhailova N."/>
            <person name="Land M.L."/>
            <person name="Nesbo C.L."/>
            <person name="Gogarten J.P."/>
            <person name="Noll K.M."/>
        </authorList>
    </citation>
    <scope>NUCLEOTIDE SEQUENCE [LARGE SCALE GENOMIC DNA]</scope>
    <source>
        <strain evidence="3">ATCC BAA-1733 / DSM 21960 / TBF 19.5.1</strain>
    </source>
</reference>
<evidence type="ECO:0000256" key="1">
    <source>
        <dbReference type="SAM" id="SignalP"/>
    </source>
</evidence>
<keyword evidence="3" id="KW-1185">Reference proteome</keyword>
<keyword evidence="1" id="KW-0732">Signal</keyword>
<name>C5CHE3_KOSOT</name>
<gene>
    <name evidence="2" type="ordered locus">Kole_0054</name>
</gene>